<protein>
    <submittedName>
        <fullName evidence="1">Uncharacterized protein</fullName>
    </submittedName>
</protein>
<evidence type="ECO:0000313" key="1">
    <source>
        <dbReference type="EMBL" id="QHT92255.1"/>
    </source>
</evidence>
<accession>A0A6C0IIE3</accession>
<organism evidence="1">
    <name type="scientific">viral metagenome</name>
    <dbReference type="NCBI Taxonomy" id="1070528"/>
    <lineage>
        <taxon>unclassified sequences</taxon>
        <taxon>metagenomes</taxon>
        <taxon>organismal metagenomes</taxon>
    </lineage>
</organism>
<reference evidence="1" key="1">
    <citation type="journal article" date="2020" name="Nature">
        <title>Giant virus diversity and host interactions through global metagenomics.</title>
        <authorList>
            <person name="Schulz F."/>
            <person name="Roux S."/>
            <person name="Paez-Espino D."/>
            <person name="Jungbluth S."/>
            <person name="Walsh D.A."/>
            <person name="Denef V.J."/>
            <person name="McMahon K.D."/>
            <person name="Konstantinidis K.T."/>
            <person name="Eloe-Fadrosh E.A."/>
            <person name="Kyrpides N.C."/>
            <person name="Woyke T."/>
        </authorList>
    </citation>
    <scope>NUCLEOTIDE SEQUENCE</scope>
    <source>
        <strain evidence="1">GVMAG-M-3300023184-88</strain>
    </source>
</reference>
<dbReference type="AlphaFoldDB" id="A0A6C0IIE3"/>
<name>A0A6C0IIE3_9ZZZZ</name>
<sequence length="125" mass="14595">MSLLSAFNTQLVNLFEELCVTFPEEKDIKMATEGIKGARKINPRLILDLFRDHVYKDCSEAIYARDIVHFRNIAQKKIASQFNEMISALVIFDKHWETMGSKNQETIWQYLTVLCHIAEKAHTQY</sequence>
<dbReference type="EMBL" id="MN740182">
    <property type="protein sequence ID" value="QHT92255.1"/>
    <property type="molecule type" value="Genomic_DNA"/>
</dbReference>
<proteinExistence type="predicted"/>